<dbReference type="Proteomes" id="UP001234798">
    <property type="component" value="Chromosome"/>
</dbReference>
<keyword evidence="2" id="KW-1185">Reference proteome</keyword>
<sequence>MQKTVYQTDSNGLYLYESVANELSLSPGSFNIPFGAYLDAPPQAEDGRRPRRDGDKWELVEDHRETSLWFAETGDQYTLGNVHDVDGVDVSYPGWGPIPAWLTAVAPVQSAQGAAEAA</sequence>
<organism evidence="1 2">
    <name type="scientific">Achromobacter seleniivolatilans</name>
    <dbReference type="NCBI Taxonomy" id="3047478"/>
    <lineage>
        <taxon>Bacteria</taxon>
        <taxon>Pseudomonadati</taxon>
        <taxon>Pseudomonadota</taxon>
        <taxon>Betaproteobacteria</taxon>
        <taxon>Burkholderiales</taxon>
        <taxon>Alcaligenaceae</taxon>
        <taxon>Achromobacter</taxon>
    </lineage>
</organism>
<reference evidence="1 2" key="1">
    <citation type="submission" date="2023-08" db="EMBL/GenBank/DDBJ databases">
        <title>Achromobacter seleniivolatilans sp. nov., isolated from seleniferous soil.</title>
        <authorList>
            <person name="Zhang S."/>
            <person name="Li K."/>
            <person name="Peng J."/>
            <person name="Zhao Q."/>
            <person name="Wang H."/>
            <person name="Guo Y."/>
        </authorList>
    </citation>
    <scope>NUCLEOTIDE SEQUENCE [LARGE SCALE GENOMIC DNA]</scope>
    <source>
        <strain evidence="1 2">R39</strain>
    </source>
</reference>
<dbReference type="RefSeq" id="WP_306944479.1">
    <property type="nucleotide sequence ID" value="NZ_CP132976.1"/>
</dbReference>
<protein>
    <submittedName>
        <fullName evidence="1">Phage tail protein</fullName>
    </submittedName>
</protein>
<evidence type="ECO:0000313" key="2">
    <source>
        <dbReference type="Proteomes" id="UP001234798"/>
    </source>
</evidence>
<accession>A0ABY9M1T3</accession>
<proteinExistence type="predicted"/>
<name>A0ABY9M1T3_9BURK</name>
<dbReference type="EMBL" id="CP132976">
    <property type="protein sequence ID" value="WMD20915.1"/>
    <property type="molecule type" value="Genomic_DNA"/>
</dbReference>
<gene>
    <name evidence="1" type="ORF">RAS12_00660</name>
</gene>
<evidence type="ECO:0000313" key="1">
    <source>
        <dbReference type="EMBL" id="WMD20915.1"/>
    </source>
</evidence>